<feature type="signal peptide" evidence="3">
    <location>
        <begin position="1"/>
        <end position="20"/>
    </location>
</feature>
<evidence type="ECO:0000256" key="3">
    <source>
        <dbReference type="SAM" id="SignalP"/>
    </source>
</evidence>
<sequence>MNQKLLNAFFILFTVLASFAQVANGPQVLEVCDDGNNDGFSQFDLSVLNQQILGSQSPNDFDISYFESQTNAVADVNPLPVNYSNTTNPQTIFARVTDINSGDYAITEVTLIVNVSHEVDLGDFSICPGSSVILDTNLDSTSYSFIWYLDGFFISEEDQPSIIVNQPGIYQVQVFNVVTGCLTEDTSIVSDGAPTLTTPTPLFVCDEDMDGFALFDLTTKDAEILNGQVDMIITYHETQSDADNGVNALVSPYTNSAQFSQTIFARVENTAGDCFSTINFDIVAENCPANPNVVVDDTTYTVNELVEDVLLAGQCSQVFNITYSTGTNFGTLQPNGIGYFSNSGNDFPFTEGIVLSNGSASDAAGPNDSNHSSGSNQWPGDVDLEATTGIQSTNNATLIEFDFVPVVNEINFEFIMASEEYDGSNFECTFSDAFAFLLTDAQGNTTNLAVLPGTQTPILVTNVHPQNDSCAAVNETYFGGYIPENAPPIGYNGMTTVFTAQAPVVIGDSYHIKLVIADALDSAFDSAVFLKAGSFDVGELCNDIGLINVKAFNDTNSNGLLDAGETDFTNGYFTYEKNNDGVINEVNTSIGNFSVVSTDENDTYSISFNVYDEYSSCYTQTISSFDAVSVMNGDIITLEFPITDNLVCEDLAVYLLSAAGSPRPGFDYENQIVIENMGSTTIASGTVEFTYDELLTFNSVTGLNPNYTVTATTNGFTIDFVNLAPGESEVADVSLHCPASVNLGELITNTVNYTTDTNDLFASNNTSSVAEVVIGSYDPNDKMESHGPEIVYDDFITSDEYLYYTIRFQNVGTAEAIFVRIEDELDTMLDETTFQMLRSSHDYQVTRTGTSLEWYFENIDLPAEQDDEEGSHGFVYFKIKPKPGYLVGDVIPNSAAIYFDFNAPIITNTFNTTFIEPLSVDTFESNGFTMHPNPATDNVVIALNNVTNANLRIYDVQGKTIIMDAVHTPTAIEFNVASLKSGLYFVEVSANNTSKVQKLIVN</sequence>
<dbReference type="Pfam" id="PF24595">
    <property type="entry name" value="DUF7619"/>
    <property type="match status" value="1"/>
</dbReference>
<proteinExistence type="predicted"/>
<evidence type="ECO:0000313" key="6">
    <source>
        <dbReference type="EMBL" id="MFC0605422.1"/>
    </source>
</evidence>
<evidence type="ECO:0000256" key="2">
    <source>
        <dbReference type="SAM" id="MobiDB-lite"/>
    </source>
</evidence>
<feature type="domain" description="Secretion system C-terminal sorting" evidence="4">
    <location>
        <begin position="931"/>
        <end position="1001"/>
    </location>
</feature>
<evidence type="ECO:0000259" key="5">
    <source>
        <dbReference type="Pfam" id="PF24595"/>
    </source>
</evidence>
<keyword evidence="1 3" id="KW-0732">Signal</keyword>
<protein>
    <submittedName>
        <fullName evidence="6">Choice-of-anchor L domain-containing protein</fullName>
    </submittedName>
</protein>
<feature type="compositionally biased region" description="Polar residues" evidence="2">
    <location>
        <begin position="367"/>
        <end position="378"/>
    </location>
</feature>
<reference evidence="6 7" key="1">
    <citation type="submission" date="2024-09" db="EMBL/GenBank/DDBJ databases">
        <authorList>
            <person name="Sun Q."/>
            <person name="Mori K."/>
        </authorList>
    </citation>
    <scope>NUCLEOTIDE SEQUENCE [LARGE SCALE GENOMIC DNA]</scope>
    <source>
        <strain evidence="6 7">NCAIM B.02481</strain>
    </source>
</reference>
<dbReference type="InterPro" id="IPR026444">
    <property type="entry name" value="Secre_tail"/>
</dbReference>
<dbReference type="InterPro" id="IPR055353">
    <property type="entry name" value="DUF7619"/>
</dbReference>
<dbReference type="NCBIfam" id="TIGR04183">
    <property type="entry name" value="Por_Secre_tail"/>
    <property type="match status" value="1"/>
</dbReference>
<comment type="caution">
    <text evidence="6">The sequence shown here is derived from an EMBL/GenBank/DDBJ whole genome shotgun (WGS) entry which is preliminary data.</text>
</comment>
<dbReference type="InterPro" id="IPR049804">
    <property type="entry name" value="Choice_anch_L"/>
</dbReference>
<feature type="region of interest" description="Disordered" evidence="2">
    <location>
        <begin position="360"/>
        <end position="383"/>
    </location>
</feature>
<dbReference type="NCBIfam" id="NF038133">
    <property type="entry name" value="choice_anch_L"/>
    <property type="match status" value="1"/>
</dbReference>
<feature type="domain" description="DUF7619" evidence="5">
    <location>
        <begin position="778"/>
        <end position="913"/>
    </location>
</feature>
<organism evidence="6 7">
    <name type="scientific">Winogradskyella pulchriflava</name>
    <dbReference type="NCBI Taxonomy" id="1110688"/>
    <lineage>
        <taxon>Bacteria</taxon>
        <taxon>Pseudomonadati</taxon>
        <taxon>Bacteroidota</taxon>
        <taxon>Flavobacteriia</taxon>
        <taxon>Flavobacteriales</taxon>
        <taxon>Flavobacteriaceae</taxon>
        <taxon>Winogradskyella</taxon>
    </lineage>
</organism>
<dbReference type="Pfam" id="PF18962">
    <property type="entry name" value="Por_Secre_tail"/>
    <property type="match status" value="1"/>
</dbReference>
<dbReference type="EMBL" id="JBHLTQ010000006">
    <property type="protein sequence ID" value="MFC0605422.1"/>
    <property type="molecule type" value="Genomic_DNA"/>
</dbReference>
<dbReference type="RefSeq" id="WP_386064613.1">
    <property type="nucleotide sequence ID" value="NZ_JBHLTQ010000006.1"/>
</dbReference>
<name>A0ABV6QAW2_9FLAO</name>
<evidence type="ECO:0000259" key="4">
    <source>
        <dbReference type="Pfam" id="PF18962"/>
    </source>
</evidence>
<keyword evidence="7" id="KW-1185">Reference proteome</keyword>
<gene>
    <name evidence="6" type="ORF">ACFFGA_12700</name>
</gene>
<accession>A0ABV6QAW2</accession>
<evidence type="ECO:0000313" key="7">
    <source>
        <dbReference type="Proteomes" id="UP001589832"/>
    </source>
</evidence>
<feature type="chain" id="PRO_5046751691" evidence="3">
    <location>
        <begin position="21"/>
        <end position="1002"/>
    </location>
</feature>
<dbReference type="Proteomes" id="UP001589832">
    <property type="component" value="Unassembled WGS sequence"/>
</dbReference>
<evidence type="ECO:0000256" key="1">
    <source>
        <dbReference type="ARBA" id="ARBA00022729"/>
    </source>
</evidence>